<dbReference type="EMBL" id="JACEHE010000044">
    <property type="protein sequence ID" value="MBA2951363.1"/>
    <property type="molecule type" value="Genomic_DNA"/>
</dbReference>
<reference evidence="1 2" key="1">
    <citation type="submission" date="2020-07" db="EMBL/GenBank/DDBJ databases">
        <title>Streptomyces isolated from Indian soil.</title>
        <authorList>
            <person name="Mandal S."/>
            <person name="Maiti P.K."/>
        </authorList>
    </citation>
    <scope>NUCLEOTIDE SEQUENCE [LARGE SCALE GENOMIC DNA]</scope>
    <source>
        <strain evidence="1 2">PSKA28</strain>
    </source>
</reference>
<accession>A0A7W0ID61</accession>
<protein>
    <submittedName>
        <fullName evidence="1">Uncharacterized protein</fullName>
    </submittedName>
</protein>
<sequence length="83" mass="8756">MLVPARMACRYQHAADRDRAAPPDGAADSVLLAELGLEGGAVGTPRRPDQAVVVVLGDLGKRSATFTRREGGKVVEQLRFAAV</sequence>
<name>A0A7W0ID61_9ACTN</name>
<gene>
    <name evidence="1" type="ORF">H1D24_37860</name>
</gene>
<dbReference type="Proteomes" id="UP000545761">
    <property type="component" value="Unassembled WGS sequence"/>
</dbReference>
<evidence type="ECO:0000313" key="2">
    <source>
        <dbReference type="Proteomes" id="UP000545761"/>
    </source>
</evidence>
<proteinExistence type="predicted"/>
<dbReference type="AlphaFoldDB" id="A0A7W0ID61"/>
<dbReference type="RefSeq" id="WP_181662279.1">
    <property type="nucleotide sequence ID" value="NZ_JACEHE010000044.1"/>
</dbReference>
<comment type="caution">
    <text evidence="1">The sequence shown here is derived from an EMBL/GenBank/DDBJ whole genome shotgun (WGS) entry which is preliminary data.</text>
</comment>
<organism evidence="1 2">
    <name type="scientific">Streptomyces himalayensis subsp. himalayensis</name>
    <dbReference type="NCBI Taxonomy" id="2756131"/>
    <lineage>
        <taxon>Bacteria</taxon>
        <taxon>Bacillati</taxon>
        <taxon>Actinomycetota</taxon>
        <taxon>Actinomycetes</taxon>
        <taxon>Kitasatosporales</taxon>
        <taxon>Streptomycetaceae</taxon>
        <taxon>Streptomyces</taxon>
        <taxon>Streptomyces himalayensis</taxon>
    </lineage>
</organism>
<evidence type="ECO:0000313" key="1">
    <source>
        <dbReference type="EMBL" id="MBA2951363.1"/>
    </source>
</evidence>